<sequence>MLKRVPAWFAALLVAATAVLGLAAPASAHATLVSSTPAEGEVLPSAPGEVVFTFDEPVQLVPNGLLAFDAAGEKVAIDASASGKEVTGDLPDELDDGTYVVTWRVVSEDGHPIAGSLTFHVGAPSPRVEAPKLGPTDPGAVPTIQAVVQGINYVALLLAGGLAVFLGWTTRDVRLTDAVRRRLVRTLRGAALVAVLAAAAAVPLAGAYQLGTGVSGLLDLDVLDPTLVQDDLRVLALQLACLAVTSWAVGLQRSSLLVDLNTALAVWSPALVGHTRAYEPTTLLVVTDALHLTAGAIWLGGLVGLALTLPSVAGRPADGARLLSRFSTLAGGLVAALAAAGVLLGWRIVGSWSDLFGETWGRLLLVKVGIVLVVLGIAAWNRFRLVPRVTEGVGHDGRRTAAGLVRRALVAEAVGLVAVLAVTGFLTQKPPGGEGDAPPATADTGTVTGTAGDDLKVLAVLDSGSGLQRRLIVQVQDLETSDPVDLYDAPAVALRNGDVDLGEVPVVPVGAGTYQADVVFPVGGTWQLQVSIRAEEFSSPVTTVDLPVTQ</sequence>
<evidence type="ECO:0000259" key="12">
    <source>
        <dbReference type="Pfam" id="PF05425"/>
    </source>
</evidence>
<feature type="domain" description="Copper resistance protein D" evidence="12">
    <location>
        <begin position="321"/>
        <end position="426"/>
    </location>
</feature>
<dbReference type="Pfam" id="PF04234">
    <property type="entry name" value="CopC"/>
    <property type="match status" value="1"/>
</dbReference>
<feature type="transmembrane region" description="Helical" evidence="9">
    <location>
        <begin position="326"/>
        <end position="348"/>
    </location>
</feature>
<evidence type="ECO:0000256" key="5">
    <source>
        <dbReference type="ARBA" id="ARBA00022729"/>
    </source>
</evidence>
<feature type="domain" description="CopC" evidence="11">
    <location>
        <begin position="29"/>
        <end position="121"/>
    </location>
</feature>
<evidence type="ECO:0000256" key="3">
    <source>
        <dbReference type="ARBA" id="ARBA00022692"/>
    </source>
</evidence>
<comment type="subcellular location">
    <subcellularLocation>
        <location evidence="1">Cell membrane</location>
        <topology evidence="1">Multi-pass membrane protein</topology>
    </subcellularLocation>
</comment>
<dbReference type="AlphaFoldDB" id="A0A7Y9ZFF6"/>
<feature type="transmembrane region" description="Helical" evidence="9">
    <location>
        <begin position="408"/>
        <end position="426"/>
    </location>
</feature>
<reference evidence="13 14" key="1">
    <citation type="submission" date="2020-07" db="EMBL/GenBank/DDBJ databases">
        <title>Sequencing the genomes of 1000 actinobacteria strains.</title>
        <authorList>
            <person name="Klenk H.-P."/>
        </authorList>
    </citation>
    <scope>NUCLEOTIDE SEQUENCE [LARGE SCALE GENOMIC DNA]</scope>
    <source>
        <strain evidence="13 14">DSM 15131</strain>
    </source>
</reference>
<evidence type="ECO:0000256" key="2">
    <source>
        <dbReference type="ARBA" id="ARBA00022475"/>
    </source>
</evidence>
<evidence type="ECO:0000259" key="11">
    <source>
        <dbReference type="Pfam" id="PF04234"/>
    </source>
</evidence>
<dbReference type="GO" id="GO:0042597">
    <property type="term" value="C:periplasmic space"/>
    <property type="evidence" value="ECO:0007669"/>
    <property type="project" value="InterPro"/>
</dbReference>
<evidence type="ECO:0000256" key="10">
    <source>
        <dbReference type="SAM" id="SignalP"/>
    </source>
</evidence>
<dbReference type="GO" id="GO:0005886">
    <property type="term" value="C:plasma membrane"/>
    <property type="evidence" value="ECO:0007669"/>
    <property type="project" value="UniProtKB-SubCell"/>
</dbReference>
<keyword evidence="2" id="KW-1003">Cell membrane</keyword>
<dbReference type="Gene3D" id="2.60.40.1220">
    <property type="match status" value="1"/>
</dbReference>
<dbReference type="InterPro" id="IPR007348">
    <property type="entry name" value="CopC_dom"/>
</dbReference>
<evidence type="ECO:0000256" key="6">
    <source>
        <dbReference type="ARBA" id="ARBA00022989"/>
    </source>
</evidence>
<dbReference type="Pfam" id="PF05425">
    <property type="entry name" value="CopD"/>
    <property type="match status" value="1"/>
</dbReference>
<evidence type="ECO:0000256" key="7">
    <source>
        <dbReference type="ARBA" id="ARBA00023008"/>
    </source>
</evidence>
<dbReference type="PANTHER" id="PTHR34820:SF4">
    <property type="entry name" value="INNER MEMBRANE PROTEIN YEBZ"/>
    <property type="match status" value="1"/>
</dbReference>
<name>A0A7Y9ZFF6_9ACTN</name>
<keyword evidence="4" id="KW-0479">Metal-binding</keyword>
<accession>A0A7Y9ZFF6</accession>
<feature type="transmembrane region" description="Helical" evidence="9">
    <location>
        <begin position="150"/>
        <end position="168"/>
    </location>
</feature>
<dbReference type="GO" id="GO:0046688">
    <property type="term" value="P:response to copper ion"/>
    <property type="evidence" value="ECO:0007669"/>
    <property type="project" value="InterPro"/>
</dbReference>
<dbReference type="GO" id="GO:0006825">
    <property type="term" value="P:copper ion transport"/>
    <property type="evidence" value="ECO:0007669"/>
    <property type="project" value="InterPro"/>
</dbReference>
<evidence type="ECO:0000256" key="9">
    <source>
        <dbReference type="SAM" id="Phobius"/>
    </source>
</evidence>
<dbReference type="GO" id="GO:0005507">
    <property type="term" value="F:copper ion binding"/>
    <property type="evidence" value="ECO:0007669"/>
    <property type="project" value="InterPro"/>
</dbReference>
<dbReference type="SUPFAM" id="SSF81296">
    <property type="entry name" value="E set domains"/>
    <property type="match status" value="1"/>
</dbReference>
<dbReference type="InterPro" id="IPR008457">
    <property type="entry name" value="Cu-R_CopD_dom"/>
</dbReference>
<dbReference type="RefSeq" id="WP_179647700.1">
    <property type="nucleotide sequence ID" value="NZ_JACBZM010000001.1"/>
</dbReference>
<feature type="transmembrane region" description="Helical" evidence="9">
    <location>
        <begin position="360"/>
        <end position="380"/>
    </location>
</feature>
<keyword evidence="8 9" id="KW-0472">Membrane</keyword>
<dbReference type="EMBL" id="JACBZM010000001">
    <property type="protein sequence ID" value="NYI43548.1"/>
    <property type="molecule type" value="Genomic_DNA"/>
</dbReference>
<feature type="signal peptide" evidence="10">
    <location>
        <begin position="1"/>
        <end position="30"/>
    </location>
</feature>
<feature type="transmembrane region" description="Helical" evidence="9">
    <location>
        <begin position="295"/>
        <end position="314"/>
    </location>
</feature>
<dbReference type="Proteomes" id="UP000562045">
    <property type="component" value="Unassembled WGS sequence"/>
</dbReference>
<keyword evidence="3 9" id="KW-0812">Transmembrane</keyword>
<dbReference type="InterPro" id="IPR032694">
    <property type="entry name" value="CopC/D"/>
</dbReference>
<keyword evidence="5 10" id="KW-0732">Signal</keyword>
<organism evidence="13 14">
    <name type="scientific">Nocardioides aromaticivorans</name>
    <dbReference type="NCBI Taxonomy" id="200618"/>
    <lineage>
        <taxon>Bacteria</taxon>
        <taxon>Bacillati</taxon>
        <taxon>Actinomycetota</taxon>
        <taxon>Actinomycetes</taxon>
        <taxon>Propionibacteriales</taxon>
        <taxon>Nocardioidaceae</taxon>
        <taxon>Nocardioides</taxon>
    </lineage>
</organism>
<gene>
    <name evidence="13" type="ORF">BJ993_000628</name>
</gene>
<dbReference type="InterPro" id="IPR014756">
    <property type="entry name" value="Ig_E-set"/>
</dbReference>
<proteinExistence type="predicted"/>
<evidence type="ECO:0000313" key="13">
    <source>
        <dbReference type="EMBL" id="NYI43548.1"/>
    </source>
</evidence>
<evidence type="ECO:0000313" key="14">
    <source>
        <dbReference type="Proteomes" id="UP000562045"/>
    </source>
</evidence>
<dbReference type="InterPro" id="IPR014755">
    <property type="entry name" value="Cu-Rt/internalin_Ig-like"/>
</dbReference>
<comment type="caution">
    <text evidence="13">The sequence shown here is derived from an EMBL/GenBank/DDBJ whole genome shotgun (WGS) entry which is preliminary data.</text>
</comment>
<evidence type="ECO:0000256" key="8">
    <source>
        <dbReference type="ARBA" id="ARBA00023136"/>
    </source>
</evidence>
<evidence type="ECO:0000256" key="1">
    <source>
        <dbReference type="ARBA" id="ARBA00004651"/>
    </source>
</evidence>
<protein>
    <submittedName>
        <fullName evidence="13">Copper transport protein</fullName>
    </submittedName>
</protein>
<evidence type="ECO:0000256" key="4">
    <source>
        <dbReference type="ARBA" id="ARBA00022723"/>
    </source>
</evidence>
<keyword evidence="6 9" id="KW-1133">Transmembrane helix</keyword>
<dbReference type="PANTHER" id="PTHR34820">
    <property type="entry name" value="INNER MEMBRANE PROTEIN YEBZ"/>
    <property type="match status" value="1"/>
</dbReference>
<feature type="chain" id="PRO_5031186972" evidence="10">
    <location>
        <begin position="31"/>
        <end position="550"/>
    </location>
</feature>
<feature type="transmembrane region" description="Helical" evidence="9">
    <location>
        <begin position="189"/>
        <end position="211"/>
    </location>
</feature>
<keyword evidence="7" id="KW-0186">Copper</keyword>